<dbReference type="RefSeq" id="XP_066917598.1">
    <property type="nucleotide sequence ID" value="XM_067061497.1"/>
</dbReference>
<evidence type="ECO:0000259" key="7">
    <source>
        <dbReference type="Pfam" id="PF26190"/>
    </source>
</evidence>
<dbReference type="Pfam" id="PF26015">
    <property type="entry name" value="Ig_NPH4_3rd"/>
    <property type="match status" value="1"/>
</dbReference>
<evidence type="ECO:0000259" key="4">
    <source>
        <dbReference type="Pfam" id="PF26186"/>
    </source>
</evidence>
<feature type="compositionally biased region" description="Polar residues" evidence="1">
    <location>
        <begin position="683"/>
        <end position="692"/>
    </location>
</feature>
<feature type="domain" description="NPHP4 Ig-like" evidence="7">
    <location>
        <begin position="959"/>
        <end position="1111"/>
    </location>
</feature>
<dbReference type="GO" id="GO:0036064">
    <property type="term" value="C:ciliary basal body"/>
    <property type="evidence" value="ECO:0007669"/>
    <property type="project" value="TreeGrafter"/>
</dbReference>
<dbReference type="InterPro" id="IPR058765">
    <property type="entry name" value="NPHP4_C2-like"/>
</dbReference>
<organism evidence="8 9">
    <name type="scientific">Clytia hemisphaerica</name>
    <dbReference type="NCBI Taxonomy" id="252671"/>
    <lineage>
        <taxon>Eukaryota</taxon>
        <taxon>Metazoa</taxon>
        <taxon>Cnidaria</taxon>
        <taxon>Hydrozoa</taxon>
        <taxon>Hydroidolina</taxon>
        <taxon>Leptothecata</taxon>
        <taxon>Obeliida</taxon>
        <taxon>Clytiidae</taxon>
        <taxon>Clytia</taxon>
    </lineage>
</organism>
<feature type="domain" description="NPHP4 SK-like" evidence="3">
    <location>
        <begin position="893"/>
        <end position="953"/>
    </location>
</feature>
<dbReference type="InterPro" id="IPR058764">
    <property type="entry name" value="NPHP4_SK"/>
</dbReference>
<evidence type="ECO:0000256" key="1">
    <source>
        <dbReference type="SAM" id="MobiDB-lite"/>
    </source>
</evidence>
<dbReference type="Pfam" id="PF26186">
    <property type="entry name" value="NPHP4_C2_3rd"/>
    <property type="match status" value="1"/>
</dbReference>
<evidence type="ECO:0000259" key="3">
    <source>
        <dbReference type="Pfam" id="PF26173"/>
    </source>
</evidence>
<dbReference type="EnsemblMetazoa" id="CLYHEMT006641.1">
    <property type="protein sequence ID" value="CLYHEMP006641.1"/>
    <property type="gene ID" value="CLYHEMG006641"/>
</dbReference>
<dbReference type="Proteomes" id="UP000594262">
    <property type="component" value="Unplaced"/>
</dbReference>
<keyword evidence="9" id="KW-1185">Reference proteome</keyword>
<dbReference type="Pfam" id="PF26187">
    <property type="entry name" value="Ig_NPHP4_4th"/>
    <property type="match status" value="1"/>
</dbReference>
<dbReference type="GO" id="GO:0035869">
    <property type="term" value="C:ciliary transition zone"/>
    <property type="evidence" value="ECO:0007669"/>
    <property type="project" value="TreeGrafter"/>
</dbReference>
<dbReference type="PANTHER" id="PTHR31043">
    <property type="entry name" value="NEPHROCYSTIN-4"/>
    <property type="match status" value="1"/>
</dbReference>
<evidence type="ECO:0000313" key="8">
    <source>
        <dbReference type="EnsemblMetazoa" id="CLYHEMP006641.1"/>
    </source>
</evidence>
<dbReference type="InterPro" id="IPR058686">
    <property type="entry name" value="Ig_NPHP4_3rd"/>
</dbReference>
<evidence type="ECO:0000259" key="2">
    <source>
        <dbReference type="Pfam" id="PF26015"/>
    </source>
</evidence>
<dbReference type="GO" id="GO:0090090">
    <property type="term" value="P:negative regulation of canonical Wnt signaling pathway"/>
    <property type="evidence" value="ECO:0007669"/>
    <property type="project" value="InterPro"/>
</dbReference>
<dbReference type="InterPro" id="IPR029775">
    <property type="entry name" value="NPHP4"/>
</dbReference>
<sequence length="1412" mass="161175">MNMAEEPDETWEEFYKTNQSISVHPSRITTENGRSGQPYCFCLNVTSVELNSKSEEGTEFQLRVTFYDAANHYFFGSSWIGPIIKSEPISPGKHVIDFQEAIYFHTSINDVTIMLIFELVDAANPALETVGWTWLRIFSYYDTLTDINETARPQERKLDFYHGSPIALLQIPEPLEEFQQLRKVNMCMMLYTLQIHEQMESVISFVPANVPISGDDIIPGIEENTDDDSIIDILRSPLPLRTWPCHLNKLTVTLPPSIDRFEEYLCTVLNNERLQKDELQPDGSVVKIAERKLKVGVHNGWQFVQPPHIVYLEKDTNQTSPNKFKRSTSRQSSRPESSLSNYGTNYVGLMLRSRLELNEMIHHPLFAIVFLLEYVVNIPVSQPDIPGGKKVKSKLGSSFGSIPLAKKISIGIRVAAWSPFQNGMLSNQTITLDLKSYLPDNPFDQMVFTSDLELDDMHFDSFGRIEFNFHQTKAKRRESSLNRSMTRDIIGKSTDELIPLPMTPVNQIVDNRMTPQDPGNINLLNAKPPLPYQGQYRMSPRGLQHQQQQQPGFGQPVQHVEPQYLEELPRKQLYSSLIVPATDAPHMAALSRVAHSLLYTIEYPKVTDAQGNAPFIINPEERITYNFSLENRDPLHTNEIVLQFLAVSRCNNRSVFFTFQFYRFPQTTTERLHLKKLEGDITSDNTHPSILQRSARDGQPSDNSPPGLLIKYTVDPAYMQAGEKQTFLKYLLEQKLYIDMWDGDSMLLIGSTSTPLKYLLRQSQPAVQVSQELDVVYTEYAEDHPMLAGDINKTGLPTGIKVALKAKLCMRMANVGYIPETNLEKMEELNKSVQTIVLQPTKGIMERTDRCKPSMKTSAKLMSDCDSELASVLLTKKQNTMMGKTNRMKKENIDKIRKRKMDRMNAVRQIEGTNEMASGFILMKEEKVQRTRDLRTIQMYRDKVKGDNIQAKLEDSITTEHILHASLGRTEFFEFSLKNPSNRDQVVFIKTNDEELKVITNPKEWRHFKKLYDLNTAMEEQMFSNSTEEGVKLFLRANENVHVPFKFQSFTSFNATPEMGPSHPLYVQSHTYSLQTFGKDTTLSSKQIKVSFTGNEMKPLAFLQLTIELHPHTIDQTFRFYHPEQAFLKKAIRLPPLHSIPGSSVNKTEKTSTLVTARCSDQTVICETHQVVSGEPQEIFLKVPCGISPNIKRFFVIVFIDDFCIKPCQIWQFYVHSLQRVDLTATEGQTSQLSILLKGTQSSRMVKCFPSHPAEIKISPSDSFMLMANGIQEISLKVNPLMAGRRMMFLNVVDQEFHQLVKSWLLMITCTEPVITKAFEVRQLVGGGAGSNKKISFTNPYPVKKTFKFHTNRLDLLKFKENGVMLGGGESHNICLCFLPQQSEGHSNVLVFINDRDGKNEETFCIKVIYCR</sequence>
<dbReference type="GO" id="GO:0097546">
    <property type="term" value="C:ciliary base"/>
    <property type="evidence" value="ECO:0007669"/>
    <property type="project" value="TreeGrafter"/>
</dbReference>
<dbReference type="CDD" id="cd22239">
    <property type="entry name" value="NPHP4"/>
    <property type="match status" value="1"/>
</dbReference>
<feature type="region of interest" description="Disordered" evidence="1">
    <location>
        <begin position="683"/>
        <end position="705"/>
    </location>
</feature>
<dbReference type="GO" id="GO:1904491">
    <property type="term" value="P:protein localization to ciliary transition zone"/>
    <property type="evidence" value="ECO:0007669"/>
    <property type="project" value="TreeGrafter"/>
</dbReference>
<dbReference type="Pfam" id="PF26173">
    <property type="entry name" value="NPHP4_SK"/>
    <property type="match status" value="1"/>
</dbReference>
<feature type="region of interest" description="Disordered" evidence="1">
    <location>
        <begin position="315"/>
        <end position="340"/>
    </location>
</feature>
<dbReference type="Pfam" id="PF26190">
    <property type="entry name" value="Ig_NPHP4_1st"/>
    <property type="match status" value="1"/>
</dbReference>
<dbReference type="OrthoDB" id="313446at2759"/>
<feature type="compositionally biased region" description="Low complexity" evidence="1">
    <location>
        <begin position="329"/>
        <end position="340"/>
    </location>
</feature>
<accession>A0A7M5WRM6</accession>
<evidence type="ECO:0000259" key="5">
    <source>
        <dbReference type="Pfam" id="PF26187"/>
    </source>
</evidence>
<name>A0A7M5WRM6_9CNID</name>
<dbReference type="GO" id="GO:0097730">
    <property type="term" value="C:non-motile cilium"/>
    <property type="evidence" value="ECO:0007669"/>
    <property type="project" value="InterPro"/>
</dbReference>
<dbReference type="Pfam" id="PF26189">
    <property type="entry name" value="Ig_NPHP4_2nd"/>
    <property type="match status" value="1"/>
</dbReference>
<proteinExistence type="predicted"/>
<dbReference type="GeneID" id="136804963"/>
<dbReference type="InterPro" id="IPR058688">
    <property type="entry name" value="Ig_NPHP4_2nd"/>
</dbReference>
<evidence type="ECO:0008006" key="10">
    <source>
        <dbReference type="Google" id="ProtNLM"/>
    </source>
</evidence>
<feature type="domain" description="NPHP4 Ig-like" evidence="6">
    <location>
        <begin position="1118"/>
        <end position="1216"/>
    </location>
</feature>
<dbReference type="InterPro" id="IPR058687">
    <property type="entry name" value="Ig_NPHP4_1st"/>
</dbReference>
<evidence type="ECO:0000313" key="9">
    <source>
        <dbReference type="Proteomes" id="UP000594262"/>
    </source>
</evidence>
<protein>
    <recommendedName>
        <fullName evidence="10">Nephrocystin-4</fullName>
    </recommendedName>
</protein>
<dbReference type="PANTHER" id="PTHR31043:SF3">
    <property type="entry name" value="NEPHROCYSTIN-4"/>
    <property type="match status" value="1"/>
</dbReference>
<evidence type="ECO:0000259" key="6">
    <source>
        <dbReference type="Pfam" id="PF26189"/>
    </source>
</evidence>
<reference evidence="8" key="1">
    <citation type="submission" date="2021-01" db="UniProtKB">
        <authorList>
            <consortium name="EnsemblMetazoa"/>
        </authorList>
    </citation>
    <scope>IDENTIFICATION</scope>
</reference>
<feature type="domain" description="NPHP4 Ig-like" evidence="2">
    <location>
        <begin position="1228"/>
        <end position="1310"/>
    </location>
</feature>
<feature type="domain" description="NPHP4 Ig-like" evidence="5">
    <location>
        <begin position="1317"/>
        <end position="1410"/>
    </location>
</feature>
<feature type="domain" description="NPHP4 C2-like" evidence="4">
    <location>
        <begin position="596"/>
        <end position="816"/>
    </location>
</feature>
<dbReference type="InterPro" id="IPR058685">
    <property type="entry name" value="Ig_NPHP4_4th"/>
</dbReference>